<organism evidence="1 2">
    <name type="scientific">Racocetra persica</name>
    <dbReference type="NCBI Taxonomy" id="160502"/>
    <lineage>
        <taxon>Eukaryota</taxon>
        <taxon>Fungi</taxon>
        <taxon>Fungi incertae sedis</taxon>
        <taxon>Mucoromycota</taxon>
        <taxon>Glomeromycotina</taxon>
        <taxon>Glomeromycetes</taxon>
        <taxon>Diversisporales</taxon>
        <taxon>Gigasporaceae</taxon>
        <taxon>Racocetra</taxon>
    </lineage>
</organism>
<comment type="caution">
    <text evidence="1">The sequence shown here is derived from an EMBL/GenBank/DDBJ whole genome shotgun (WGS) entry which is preliminary data.</text>
</comment>
<proteinExistence type="predicted"/>
<keyword evidence="2" id="KW-1185">Reference proteome</keyword>
<dbReference type="EMBL" id="CAJVQC010054923">
    <property type="protein sequence ID" value="CAG8794773.1"/>
    <property type="molecule type" value="Genomic_DNA"/>
</dbReference>
<protein>
    <submittedName>
        <fullName evidence="1">8642_t:CDS:1</fullName>
    </submittedName>
</protein>
<name>A0ACA9RHL8_9GLOM</name>
<evidence type="ECO:0000313" key="2">
    <source>
        <dbReference type="Proteomes" id="UP000789920"/>
    </source>
</evidence>
<dbReference type="Proteomes" id="UP000789920">
    <property type="component" value="Unassembled WGS sequence"/>
</dbReference>
<gene>
    <name evidence="1" type="ORF">RPERSI_LOCUS19829</name>
</gene>
<sequence length="63" mass="7500">QISENKKPRTFVDLGDIIETIKIILNNTLVDYVDYLKFYKEQQYIDMDINNFSNIKIKIIDNS</sequence>
<feature type="non-terminal residue" evidence="1">
    <location>
        <position position="1"/>
    </location>
</feature>
<accession>A0ACA9RHL8</accession>
<evidence type="ECO:0000313" key="1">
    <source>
        <dbReference type="EMBL" id="CAG8794773.1"/>
    </source>
</evidence>
<feature type="non-terminal residue" evidence="1">
    <location>
        <position position="63"/>
    </location>
</feature>
<reference evidence="1" key="1">
    <citation type="submission" date="2021-06" db="EMBL/GenBank/DDBJ databases">
        <authorList>
            <person name="Kallberg Y."/>
            <person name="Tangrot J."/>
            <person name="Rosling A."/>
        </authorList>
    </citation>
    <scope>NUCLEOTIDE SEQUENCE</scope>
    <source>
        <strain evidence="1">MA461A</strain>
    </source>
</reference>